<comment type="caution">
    <text evidence="3">The sequence shown here is derived from an EMBL/GenBank/DDBJ whole genome shotgun (WGS) entry which is preliminary data.</text>
</comment>
<dbReference type="SUPFAM" id="SSF52218">
    <property type="entry name" value="Flavoproteins"/>
    <property type="match status" value="1"/>
</dbReference>
<evidence type="ECO:0000313" key="4">
    <source>
        <dbReference type="Proteomes" id="UP000435649"/>
    </source>
</evidence>
<feature type="chain" id="PRO_5032966782" evidence="1">
    <location>
        <begin position="23"/>
        <end position="194"/>
    </location>
</feature>
<evidence type="ECO:0000259" key="2">
    <source>
        <dbReference type="PROSITE" id="PS50902"/>
    </source>
</evidence>
<protein>
    <submittedName>
        <fullName evidence="3">Flavodoxin</fullName>
    </submittedName>
</protein>
<name>A0A844G2U7_9BACT</name>
<sequence>MKKGSMALAMAAAVFGACGCSAEEADTVKAEAEPGKILVAYYSYSGNTRFAAEQIQKATGGTLFEIKPVKPYPADYNACVDQAKSEIRAGVKPELAEKVREFDKYDVIFVGTPNWWSTMAPPVLTFLSSCDFSGKTVIPFVTHGGGGMARCESDMRKACPAAAFGRGGAFSGGSIRNSAEALAKWAGEVVTVRK</sequence>
<feature type="domain" description="Flavodoxin-like" evidence="2">
    <location>
        <begin position="37"/>
        <end position="194"/>
    </location>
</feature>
<dbReference type="Pfam" id="PF12682">
    <property type="entry name" value="Flavodoxin_4"/>
    <property type="match status" value="1"/>
</dbReference>
<dbReference type="PANTHER" id="PTHR39201:SF1">
    <property type="entry name" value="FLAVODOXIN-LIKE DOMAIN-CONTAINING PROTEIN"/>
    <property type="match status" value="1"/>
</dbReference>
<dbReference type="PANTHER" id="PTHR39201">
    <property type="entry name" value="EXPORTED PROTEIN-RELATED"/>
    <property type="match status" value="1"/>
</dbReference>
<dbReference type="AlphaFoldDB" id="A0A844G2U7"/>
<organism evidence="3 4">
    <name type="scientific">Victivallis lenta</name>
    <dbReference type="NCBI Taxonomy" id="2606640"/>
    <lineage>
        <taxon>Bacteria</taxon>
        <taxon>Pseudomonadati</taxon>
        <taxon>Lentisphaerota</taxon>
        <taxon>Lentisphaeria</taxon>
        <taxon>Victivallales</taxon>
        <taxon>Victivallaceae</taxon>
        <taxon>Victivallis</taxon>
    </lineage>
</organism>
<gene>
    <name evidence="3" type="ORF">FYJ85_06835</name>
</gene>
<accession>A0A844G2U7</accession>
<dbReference type="InterPro" id="IPR008254">
    <property type="entry name" value="Flavodoxin/NO_synth"/>
</dbReference>
<dbReference type="Gene3D" id="3.40.50.360">
    <property type="match status" value="1"/>
</dbReference>
<keyword evidence="1" id="KW-0732">Signal</keyword>
<dbReference type="GO" id="GO:0010181">
    <property type="term" value="F:FMN binding"/>
    <property type="evidence" value="ECO:0007669"/>
    <property type="project" value="InterPro"/>
</dbReference>
<reference evidence="3 4" key="1">
    <citation type="submission" date="2019-08" db="EMBL/GenBank/DDBJ databases">
        <title>In-depth cultivation of the pig gut microbiome towards novel bacterial diversity and tailored functional studies.</title>
        <authorList>
            <person name="Wylensek D."/>
            <person name="Hitch T.C.A."/>
            <person name="Clavel T."/>
        </authorList>
    </citation>
    <scope>NUCLEOTIDE SEQUENCE [LARGE SCALE GENOMIC DNA]</scope>
    <source>
        <strain evidence="3 4">BBE-744-WT-12</strain>
    </source>
</reference>
<evidence type="ECO:0000256" key="1">
    <source>
        <dbReference type="SAM" id="SignalP"/>
    </source>
</evidence>
<evidence type="ECO:0000313" key="3">
    <source>
        <dbReference type="EMBL" id="MST96759.1"/>
    </source>
</evidence>
<proteinExistence type="predicted"/>
<keyword evidence="4" id="KW-1185">Reference proteome</keyword>
<dbReference type="PROSITE" id="PS51257">
    <property type="entry name" value="PROKAR_LIPOPROTEIN"/>
    <property type="match status" value="1"/>
</dbReference>
<dbReference type="InterPro" id="IPR029039">
    <property type="entry name" value="Flavoprotein-like_sf"/>
</dbReference>
<dbReference type="PROSITE" id="PS50902">
    <property type="entry name" value="FLAVODOXIN_LIKE"/>
    <property type="match status" value="1"/>
</dbReference>
<dbReference type="Proteomes" id="UP000435649">
    <property type="component" value="Unassembled WGS sequence"/>
</dbReference>
<dbReference type="EMBL" id="VUNS01000005">
    <property type="protein sequence ID" value="MST96759.1"/>
    <property type="molecule type" value="Genomic_DNA"/>
</dbReference>
<feature type="signal peptide" evidence="1">
    <location>
        <begin position="1"/>
        <end position="22"/>
    </location>
</feature>
<dbReference type="RefSeq" id="WP_106052309.1">
    <property type="nucleotide sequence ID" value="NZ_DBFCGB010000034.1"/>
</dbReference>